<organism evidence="2 3">
    <name type="scientific">Aureobasidium pullulans</name>
    <name type="common">Black yeast</name>
    <name type="synonym">Pullularia pullulans</name>
    <dbReference type="NCBI Taxonomy" id="5580"/>
    <lineage>
        <taxon>Eukaryota</taxon>
        <taxon>Fungi</taxon>
        <taxon>Dikarya</taxon>
        <taxon>Ascomycota</taxon>
        <taxon>Pezizomycotina</taxon>
        <taxon>Dothideomycetes</taxon>
        <taxon>Dothideomycetidae</taxon>
        <taxon>Dothideales</taxon>
        <taxon>Saccotheciaceae</taxon>
        <taxon>Aureobasidium</taxon>
    </lineage>
</organism>
<protein>
    <recommendedName>
        <fullName evidence="4">Aminoglycoside phosphotransferase domain-containing protein</fullName>
    </recommendedName>
</protein>
<dbReference type="AlphaFoldDB" id="A0A4S9APR8"/>
<evidence type="ECO:0000256" key="1">
    <source>
        <dbReference type="SAM" id="MobiDB-lite"/>
    </source>
</evidence>
<name>A0A4S9APR8_AURPU</name>
<gene>
    <name evidence="2" type="ORF">D6D15_10568</name>
</gene>
<feature type="region of interest" description="Disordered" evidence="1">
    <location>
        <begin position="204"/>
        <end position="240"/>
    </location>
</feature>
<accession>A0A4S9APR8</accession>
<dbReference type="Proteomes" id="UP000304928">
    <property type="component" value="Unassembled WGS sequence"/>
</dbReference>
<sequence length="673" mass="76036">MAENNATVPVPIEAVQEQHEAIISAATAAIDLDHSNEDTDDEDDRWDQAIFEQHLVPRITALASEQNVVFDDITDRRRCSGLNSNTFAVTLRNPPAGAPWTDGTRALIRIRITNEEYHVELSDSEAGDSSGEDAPSANSQIEVDAGLKDDSGVSDLPIGENTEVGEGLNIPESPVSVTSNASASSIFSASILVNDLTEEDGQITDASSLSSDDDGDSDEEGSDTTSLATMDSDRWPRRGPVLPNQHVQVWRLDETLVLNLLEDHGIPVPRTLAYDCESQNGMKCPYSIQTLSSGKPMLEVYRNKEMSLQDRLWLAGEIAEIRARLETVQFEGSGRLLANEDEHSSAGKLPLRLSSRADITEQLEVYGYVKGAGFVPSRLRSGNMQHIFQSLYDLMIGTVGDVIKAELACGVVSKERRLRRYFFLKDMIRDMDRLGWFSEADRTCSKTVIKYWNHDADQTLVERTDDPSTPWRLTALTGWENPEALPPVLTRKPSAWLWHHHNDDVLSNATQLYWEGDHDWLPVEMPYLSPDDLAVKQRYEDVLIEKLYTPQYGERARDQYLDDTYGRGRWLRRAYRFAQEGITADPDSVRFNALILEWNEYMKEKSIQYESLSFYDGTRYGPLEGPRMYVPGIKYEVDPTSDRENCQKTDESYSSIYRIGRRIQKALYYEPET</sequence>
<proteinExistence type="predicted"/>
<evidence type="ECO:0008006" key="4">
    <source>
        <dbReference type="Google" id="ProtNLM"/>
    </source>
</evidence>
<evidence type="ECO:0000313" key="3">
    <source>
        <dbReference type="Proteomes" id="UP000304928"/>
    </source>
</evidence>
<evidence type="ECO:0000313" key="2">
    <source>
        <dbReference type="EMBL" id="THW81656.1"/>
    </source>
</evidence>
<feature type="compositionally biased region" description="Acidic residues" evidence="1">
    <location>
        <begin position="211"/>
        <end position="222"/>
    </location>
</feature>
<dbReference type="EMBL" id="QZAR01000459">
    <property type="protein sequence ID" value="THW81656.1"/>
    <property type="molecule type" value="Genomic_DNA"/>
</dbReference>
<reference evidence="2 3" key="1">
    <citation type="submission" date="2018-10" db="EMBL/GenBank/DDBJ databases">
        <title>Fifty Aureobasidium pullulans genomes reveal a recombining polyextremotolerant generalist.</title>
        <authorList>
            <person name="Gostincar C."/>
            <person name="Turk M."/>
            <person name="Zajc J."/>
            <person name="Gunde-Cimerman N."/>
        </authorList>
    </citation>
    <scope>NUCLEOTIDE SEQUENCE [LARGE SCALE GENOMIC DNA]</scope>
    <source>
        <strain evidence="2 3">EXF-10507</strain>
    </source>
</reference>
<comment type="caution">
    <text evidence="2">The sequence shown here is derived from an EMBL/GenBank/DDBJ whole genome shotgun (WGS) entry which is preliminary data.</text>
</comment>
<feature type="region of interest" description="Disordered" evidence="1">
    <location>
        <begin position="147"/>
        <end position="177"/>
    </location>
</feature>